<evidence type="ECO:0000313" key="12">
    <source>
        <dbReference type="EMBL" id="MFC7389003.1"/>
    </source>
</evidence>
<evidence type="ECO:0000256" key="7">
    <source>
        <dbReference type="ARBA" id="ARBA00023136"/>
    </source>
</evidence>
<dbReference type="InterPro" id="IPR036514">
    <property type="entry name" value="SGNH_hydro_sf"/>
</dbReference>
<keyword evidence="4 12" id="KW-0808">Transferase</keyword>
<dbReference type="InterPro" id="IPR002656">
    <property type="entry name" value="Acyl_transf_3_dom"/>
</dbReference>
<comment type="similarity">
    <text evidence="2">Belongs to the acyltransferase 3 family.</text>
</comment>
<dbReference type="EMBL" id="JBHTCE010000001">
    <property type="protein sequence ID" value="MFC7389003.1"/>
    <property type="molecule type" value="Genomic_DNA"/>
</dbReference>
<keyword evidence="7 10" id="KW-0472">Membrane</keyword>
<dbReference type="RefSeq" id="WP_214786665.1">
    <property type="nucleotide sequence ID" value="NZ_JANIEL010000053.1"/>
</dbReference>
<dbReference type="Gene3D" id="3.40.50.1110">
    <property type="entry name" value="SGNH hydrolase"/>
    <property type="match status" value="1"/>
</dbReference>
<evidence type="ECO:0000256" key="9">
    <source>
        <dbReference type="SAM" id="MobiDB-lite"/>
    </source>
</evidence>
<keyword evidence="3" id="KW-1003">Cell membrane</keyword>
<feature type="transmembrane region" description="Helical" evidence="10">
    <location>
        <begin position="168"/>
        <end position="185"/>
    </location>
</feature>
<name>A0ABW2PN55_9BACL</name>
<keyword evidence="6 10" id="KW-1133">Transmembrane helix</keyword>
<feature type="transmembrane region" description="Helical" evidence="10">
    <location>
        <begin position="292"/>
        <end position="312"/>
    </location>
</feature>
<feature type="transmembrane region" description="Helical" evidence="10">
    <location>
        <begin position="141"/>
        <end position="161"/>
    </location>
</feature>
<dbReference type="Proteomes" id="UP001596439">
    <property type="component" value="Unassembled WGS sequence"/>
</dbReference>
<evidence type="ECO:0000256" key="10">
    <source>
        <dbReference type="SAM" id="Phobius"/>
    </source>
</evidence>
<feature type="transmembrane region" description="Helical" evidence="10">
    <location>
        <begin position="324"/>
        <end position="344"/>
    </location>
</feature>
<dbReference type="PANTHER" id="PTHR23028">
    <property type="entry name" value="ACETYLTRANSFERASE"/>
    <property type="match status" value="1"/>
</dbReference>
<dbReference type="PANTHER" id="PTHR23028:SF53">
    <property type="entry name" value="ACYL_TRANSF_3 DOMAIN-CONTAINING PROTEIN"/>
    <property type="match status" value="1"/>
</dbReference>
<evidence type="ECO:0000256" key="6">
    <source>
        <dbReference type="ARBA" id="ARBA00022989"/>
    </source>
</evidence>
<dbReference type="Pfam" id="PF01757">
    <property type="entry name" value="Acyl_transf_3"/>
    <property type="match status" value="1"/>
</dbReference>
<accession>A0ABW2PN55</accession>
<protein>
    <submittedName>
        <fullName evidence="12">Acyltransferase family protein</fullName>
        <ecNumber evidence="12">2.3.1.-</ecNumber>
    </submittedName>
</protein>
<comment type="caution">
    <text evidence="12">The sequence shown here is derived from an EMBL/GenBank/DDBJ whole genome shotgun (WGS) entry which is preliminary data.</text>
</comment>
<comment type="subcellular location">
    <subcellularLocation>
        <location evidence="1">Cell membrane</location>
        <topology evidence="1">Multi-pass membrane protein</topology>
    </subcellularLocation>
</comment>
<sequence length="606" mass="67625">MQPLKHTTYMPGLDGLRTFAVLAVILYHLNVPYISGGFLGVDVFFVLSGYLITGILIREWTKTGTIDLKKFYIARFRRLLPALILMLSLVMTYVTLFDRSLLDTVRQDSLAALAYVNNWWYIFHEVSYFESFGKPSPLQNLWSLSIEEQFYAVWPLILLVGLAFRKRLLQLVAALLLVSATWMAFRYVPEADPSRVYYGTDTRLFGLLMGAMLAFGWRPDTFKQVIPNIGRHILNVAGAISLIVIVGAITRVNAYDAFLYYGGFLLVAFLSAILIAAVAHPATIWSRLFGSVWLRVIGTRTYGIYLWHYPVIILTTPLERLGTFSPLLAVGQVALTLLIAELSYRFIETPIRRNGFIASFRQLVSTPTHPSARFAATACATALSLVLVGNLTILAFSESKPVQDEIPVVKVPMPKEETPDVPKEAETNESEEAATDVTPPPTDKPEEQSCPPALAIGDSVMLGLNEYLADAFPNMEIDAEIGRQVRDAIPVASQYASYNAPGHVVFLHLGTNGAFKMEQLDTLLKQFKRADHIYLINTRVPRPWESEVNEKLARASELHENVSLIDWHGQSIGKESYFESDGVHLNVEGAEAFGDVLNKEIGCQQN</sequence>
<organism evidence="12 13">
    <name type="scientific">Exiguobacterium aestuarii</name>
    <dbReference type="NCBI Taxonomy" id="273527"/>
    <lineage>
        <taxon>Bacteria</taxon>
        <taxon>Bacillati</taxon>
        <taxon>Bacillota</taxon>
        <taxon>Bacilli</taxon>
        <taxon>Bacillales</taxon>
        <taxon>Bacillales Family XII. Incertae Sedis</taxon>
        <taxon>Exiguobacterium</taxon>
    </lineage>
</organism>
<feature type="transmembrane region" description="Helical" evidence="10">
    <location>
        <begin position="258"/>
        <end position="280"/>
    </location>
</feature>
<feature type="domain" description="Acyltransferase 3" evidence="11">
    <location>
        <begin position="11"/>
        <end position="340"/>
    </location>
</feature>
<evidence type="ECO:0000313" key="13">
    <source>
        <dbReference type="Proteomes" id="UP001596439"/>
    </source>
</evidence>
<dbReference type="InterPro" id="IPR050879">
    <property type="entry name" value="Acyltransferase_3"/>
</dbReference>
<feature type="transmembrane region" description="Helical" evidence="10">
    <location>
        <begin position="197"/>
        <end position="217"/>
    </location>
</feature>
<keyword evidence="13" id="KW-1185">Reference proteome</keyword>
<dbReference type="GO" id="GO:0016746">
    <property type="term" value="F:acyltransferase activity"/>
    <property type="evidence" value="ECO:0007669"/>
    <property type="project" value="UniProtKB-KW"/>
</dbReference>
<proteinExistence type="inferred from homology"/>
<evidence type="ECO:0000256" key="3">
    <source>
        <dbReference type="ARBA" id="ARBA00022475"/>
    </source>
</evidence>
<evidence type="ECO:0000256" key="2">
    <source>
        <dbReference type="ARBA" id="ARBA00007400"/>
    </source>
</evidence>
<keyword evidence="8 12" id="KW-0012">Acyltransferase</keyword>
<feature type="region of interest" description="Disordered" evidence="9">
    <location>
        <begin position="412"/>
        <end position="450"/>
    </location>
</feature>
<evidence type="ECO:0000256" key="8">
    <source>
        <dbReference type="ARBA" id="ARBA00023315"/>
    </source>
</evidence>
<dbReference type="SUPFAM" id="SSF52266">
    <property type="entry name" value="SGNH hydrolase"/>
    <property type="match status" value="1"/>
</dbReference>
<feature type="transmembrane region" description="Helical" evidence="10">
    <location>
        <begin position="229"/>
        <end position="252"/>
    </location>
</feature>
<feature type="transmembrane region" description="Helical" evidence="10">
    <location>
        <begin position="78"/>
        <end position="96"/>
    </location>
</feature>
<reference evidence="13" key="1">
    <citation type="journal article" date="2019" name="Int. J. Syst. Evol. Microbiol.">
        <title>The Global Catalogue of Microorganisms (GCM) 10K type strain sequencing project: providing services to taxonomists for standard genome sequencing and annotation.</title>
        <authorList>
            <consortium name="The Broad Institute Genomics Platform"/>
            <consortium name="The Broad Institute Genome Sequencing Center for Infectious Disease"/>
            <person name="Wu L."/>
            <person name="Ma J."/>
        </authorList>
    </citation>
    <scope>NUCLEOTIDE SEQUENCE [LARGE SCALE GENOMIC DNA]</scope>
    <source>
        <strain evidence="13">CCUG 55590</strain>
    </source>
</reference>
<dbReference type="EC" id="2.3.1.-" evidence="12"/>
<feature type="compositionally biased region" description="Basic and acidic residues" evidence="9">
    <location>
        <begin position="413"/>
        <end position="426"/>
    </location>
</feature>
<keyword evidence="5 10" id="KW-0812">Transmembrane</keyword>
<evidence type="ECO:0000256" key="5">
    <source>
        <dbReference type="ARBA" id="ARBA00022692"/>
    </source>
</evidence>
<dbReference type="CDD" id="cd01840">
    <property type="entry name" value="SGNH_hydrolase_yrhL_like"/>
    <property type="match status" value="1"/>
</dbReference>
<feature type="transmembrane region" description="Helical" evidence="10">
    <location>
        <begin position="36"/>
        <end position="57"/>
    </location>
</feature>
<evidence type="ECO:0000256" key="4">
    <source>
        <dbReference type="ARBA" id="ARBA00022679"/>
    </source>
</evidence>
<gene>
    <name evidence="12" type="ORF">ACFQO8_02530</name>
</gene>
<feature type="transmembrane region" description="Helical" evidence="10">
    <location>
        <begin position="374"/>
        <end position="396"/>
    </location>
</feature>
<evidence type="ECO:0000256" key="1">
    <source>
        <dbReference type="ARBA" id="ARBA00004651"/>
    </source>
</evidence>
<evidence type="ECO:0000259" key="11">
    <source>
        <dbReference type="Pfam" id="PF01757"/>
    </source>
</evidence>